<evidence type="ECO:0000313" key="2">
    <source>
        <dbReference type="Proteomes" id="UP001163603"/>
    </source>
</evidence>
<dbReference type="Proteomes" id="UP001163603">
    <property type="component" value="Chromosome 15"/>
</dbReference>
<proteinExistence type="predicted"/>
<comment type="caution">
    <text evidence="1">The sequence shown here is derived from an EMBL/GenBank/DDBJ whole genome shotgun (WGS) entry which is preliminary data.</text>
</comment>
<accession>A0ACC0X0I1</accession>
<dbReference type="EMBL" id="CM047750">
    <property type="protein sequence ID" value="KAJ0006794.1"/>
    <property type="molecule type" value="Genomic_DNA"/>
</dbReference>
<name>A0ACC0X0I1_9ROSI</name>
<protein>
    <submittedName>
        <fullName evidence="1">Uncharacterized protein</fullName>
    </submittedName>
</protein>
<sequence>MSDSNPSKTKNKQDIDLLKSDIASFASTLGLSSSSVGFNDSDFRKTGPLKPHKTSKKSNSDKSKNNDKTQFQKDPKSTQMPNTKNHYQNNKKTNSEQEPRNKNETFSSKPVPKPPVLSLDRGGVSNDKFKKMPKLPSVKASNLGVWYVDAKELEEKVLGGEEKSGNRRVVELKEVEKKRELGERLLWQYVSDYEGSRGQNGDIKMLVATQRSGTAADKVSAFSVMVGDNPVANLRSLDALLGMVSSKVGKRHALTGFEALKELFISSLLPDRKLKTLVQRPLNNLPETKDGYSLLLFWYYEECLKQRYERFVLALEEASRDVLPVLKTKALKNIYALLTSKSEQEHRLLSALVNKLGDPQNKGASNADFHLSNLLSDHPNMKAVVITEVDTFLFRPHLGLRAKYHGVNFLSQIRLSHKGDGPKVAKRLIDVYFALFKVLITEAGDGEKMDKNTKTKDKQSSTFSKENKEKNSSESHIELDSRLLSALLMGVNRAFPYVSSNEADDIIEVQTPMLFKLVHSKNFNVGVQALMLLDKISSKNQIVSDRFYRALYSKLLLPAAMNSSKARSSAITIFDGHHCLIQHYLVDELMVVFCHSSIFLRIGCLIFWAIYVAGFQAEMFIGLLLRAMKNDVNLKRIAAFAKRVLQVALQQPPQYACGCLFLLSEVLKARPPLWNMVLQNESVDEEIEHFEDIVEETDNEPSAALRKEENNDKTVNGIHDANSDGESSEDEDDHPATDSEDDVSDESGEFLIRDNTKMVQKSETQFDHDTRQPHPSNKSSMPGGYDPRHREPSYCNADRASWWELMVLASHAHPSVATMAGTLLSGANIVYNGNPLNDLTLTAFLDKFMEKKPKQSTWHGGSQIEPAKKLDMNHNLIGPEILSLGEMDVSPEDLVFHKFYMNKMNSTKKPKKKKKKKGAEDEMADELLDGGVGDDDSDNEEIENILDDSNPSLEADGDYDYDDLDQVANEDDEDLVGDVSDAEIDAPSDIAEGEDFDAIADDDGSDDDVDVDIGDAEDESDGEDELNQRKRKRKSGGKSAATPFASLEDYEHLLNEDSPTGTEPTGKKTSKSRKKKKSSK</sequence>
<gene>
    <name evidence="1" type="ORF">Pint_29316</name>
</gene>
<keyword evidence="2" id="KW-1185">Reference proteome</keyword>
<reference evidence="2" key="1">
    <citation type="journal article" date="2023" name="G3 (Bethesda)">
        <title>Genome assembly and association tests identify interacting loci associated with vigor, precocity, and sex in interspecific pistachio rootstocks.</title>
        <authorList>
            <person name="Palmer W."/>
            <person name="Jacygrad E."/>
            <person name="Sagayaradj S."/>
            <person name="Cavanaugh K."/>
            <person name="Han R."/>
            <person name="Bertier L."/>
            <person name="Beede B."/>
            <person name="Kafkas S."/>
            <person name="Golino D."/>
            <person name="Preece J."/>
            <person name="Michelmore R."/>
        </authorList>
    </citation>
    <scope>NUCLEOTIDE SEQUENCE [LARGE SCALE GENOMIC DNA]</scope>
</reference>
<evidence type="ECO:0000313" key="1">
    <source>
        <dbReference type="EMBL" id="KAJ0006794.1"/>
    </source>
</evidence>
<organism evidence="1 2">
    <name type="scientific">Pistacia integerrima</name>
    <dbReference type="NCBI Taxonomy" id="434235"/>
    <lineage>
        <taxon>Eukaryota</taxon>
        <taxon>Viridiplantae</taxon>
        <taxon>Streptophyta</taxon>
        <taxon>Embryophyta</taxon>
        <taxon>Tracheophyta</taxon>
        <taxon>Spermatophyta</taxon>
        <taxon>Magnoliopsida</taxon>
        <taxon>eudicotyledons</taxon>
        <taxon>Gunneridae</taxon>
        <taxon>Pentapetalae</taxon>
        <taxon>rosids</taxon>
        <taxon>malvids</taxon>
        <taxon>Sapindales</taxon>
        <taxon>Anacardiaceae</taxon>
        <taxon>Pistacia</taxon>
    </lineage>
</organism>